<feature type="compositionally biased region" description="Polar residues" evidence="1">
    <location>
        <begin position="144"/>
        <end position="161"/>
    </location>
</feature>
<keyword evidence="2" id="KW-0812">Transmembrane</keyword>
<keyword evidence="2" id="KW-0472">Membrane</keyword>
<gene>
    <name evidence="3" type="ORF">M378DRAFT_28373</name>
</gene>
<dbReference type="Proteomes" id="UP000054549">
    <property type="component" value="Unassembled WGS sequence"/>
</dbReference>
<feature type="region of interest" description="Disordered" evidence="1">
    <location>
        <begin position="1"/>
        <end position="29"/>
    </location>
</feature>
<evidence type="ECO:0000256" key="2">
    <source>
        <dbReference type="SAM" id="Phobius"/>
    </source>
</evidence>
<reference evidence="3 4" key="1">
    <citation type="submission" date="2014-04" db="EMBL/GenBank/DDBJ databases">
        <title>Evolutionary Origins and Diversification of the Mycorrhizal Mutualists.</title>
        <authorList>
            <consortium name="DOE Joint Genome Institute"/>
            <consortium name="Mycorrhizal Genomics Consortium"/>
            <person name="Kohler A."/>
            <person name="Kuo A."/>
            <person name="Nagy L.G."/>
            <person name="Floudas D."/>
            <person name="Copeland A."/>
            <person name="Barry K.W."/>
            <person name="Cichocki N."/>
            <person name="Veneault-Fourrey C."/>
            <person name="LaButti K."/>
            <person name="Lindquist E.A."/>
            <person name="Lipzen A."/>
            <person name="Lundell T."/>
            <person name="Morin E."/>
            <person name="Murat C."/>
            <person name="Riley R."/>
            <person name="Ohm R."/>
            <person name="Sun H."/>
            <person name="Tunlid A."/>
            <person name="Henrissat B."/>
            <person name="Grigoriev I.V."/>
            <person name="Hibbett D.S."/>
            <person name="Martin F."/>
        </authorList>
    </citation>
    <scope>NUCLEOTIDE SEQUENCE [LARGE SCALE GENOMIC DNA]</scope>
    <source>
        <strain evidence="3 4">Koide BX008</strain>
    </source>
</reference>
<dbReference type="OrthoDB" id="3061387at2759"/>
<evidence type="ECO:0000313" key="3">
    <source>
        <dbReference type="EMBL" id="KIL56218.1"/>
    </source>
</evidence>
<accession>A0A0C2WJ98</accession>
<evidence type="ECO:0000256" key="1">
    <source>
        <dbReference type="SAM" id="MobiDB-lite"/>
    </source>
</evidence>
<feature type="region of interest" description="Disordered" evidence="1">
    <location>
        <begin position="144"/>
        <end position="177"/>
    </location>
</feature>
<feature type="compositionally biased region" description="Polar residues" evidence="1">
    <location>
        <begin position="1"/>
        <end position="14"/>
    </location>
</feature>
<proteinExistence type="predicted"/>
<dbReference type="EMBL" id="KN818438">
    <property type="protein sequence ID" value="KIL56218.1"/>
    <property type="molecule type" value="Genomic_DNA"/>
</dbReference>
<name>A0A0C2WJ98_AMAMK</name>
<keyword evidence="2" id="KW-1133">Transmembrane helix</keyword>
<protein>
    <submittedName>
        <fullName evidence="3">Uncharacterized protein</fullName>
    </submittedName>
</protein>
<keyword evidence="4" id="KW-1185">Reference proteome</keyword>
<dbReference type="InParanoid" id="A0A0C2WJ98"/>
<feature type="region of interest" description="Disordered" evidence="1">
    <location>
        <begin position="108"/>
        <end position="131"/>
    </location>
</feature>
<evidence type="ECO:0000313" key="4">
    <source>
        <dbReference type="Proteomes" id="UP000054549"/>
    </source>
</evidence>
<dbReference type="HOGENOM" id="CLU_095550_0_0_1"/>
<dbReference type="AlphaFoldDB" id="A0A0C2WJ98"/>
<organism evidence="3 4">
    <name type="scientific">Amanita muscaria (strain Koide BX008)</name>
    <dbReference type="NCBI Taxonomy" id="946122"/>
    <lineage>
        <taxon>Eukaryota</taxon>
        <taxon>Fungi</taxon>
        <taxon>Dikarya</taxon>
        <taxon>Basidiomycota</taxon>
        <taxon>Agaricomycotina</taxon>
        <taxon>Agaricomycetes</taxon>
        <taxon>Agaricomycetidae</taxon>
        <taxon>Agaricales</taxon>
        <taxon>Pluteineae</taxon>
        <taxon>Amanitaceae</taxon>
        <taxon>Amanita</taxon>
    </lineage>
</organism>
<feature type="region of interest" description="Disordered" evidence="1">
    <location>
        <begin position="201"/>
        <end position="223"/>
    </location>
</feature>
<sequence>MTITTNYTVDSETSPPIDPSSPLIVDPTSSTTSVVFPSTTSVAFPSTISSSSTASMTPTSSSKIGVVVGCTLGGLAVITLVLVFLVRRLRRAPPVKAEGVLDIDIPPHHQPYRKREIPISVHEPTQSKAARLRETRQRELNERILSTQHELDNSRSLQNARSADETTAGPSQLSPELALLRNDMQQLRDRMDYLQAQRESDWAQGLSDEPLPPAYGQLSNNVR</sequence>
<feature type="transmembrane region" description="Helical" evidence="2">
    <location>
        <begin position="64"/>
        <end position="86"/>
    </location>
</feature>